<dbReference type="PANTHER" id="PTHR31845:SF33">
    <property type="entry name" value="ZN(II)2CYS6 TRANSCRIPTION FACTOR (EUROFUNG)"/>
    <property type="match status" value="1"/>
</dbReference>
<keyword evidence="4" id="KW-0804">Transcription</keyword>
<dbReference type="OrthoDB" id="4454541at2759"/>
<accession>A0A4U0WHZ3</accession>
<evidence type="ECO:0008006" key="8">
    <source>
        <dbReference type="Google" id="ProtNLM"/>
    </source>
</evidence>
<protein>
    <recommendedName>
        <fullName evidence="8">Transcription factor domain-containing protein</fullName>
    </recommendedName>
</protein>
<evidence type="ECO:0000313" key="6">
    <source>
        <dbReference type="EMBL" id="TKA62602.1"/>
    </source>
</evidence>
<proteinExistence type="predicted"/>
<keyword evidence="5" id="KW-0539">Nucleus</keyword>
<evidence type="ECO:0000256" key="5">
    <source>
        <dbReference type="ARBA" id="ARBA00023242"/>
    </source>
</evidence>
<comment type="caution">
    <text evidence="6">The sequence shown here is derived from an EMBL/GenBank/DDBJ whole genome shotgun (WGS) entry which is preliminary data.</text>
</comment>
<reference evidence="6 7" key="1">
    <citation type="submission" date="2017-03" db="EMBL/GenBank/DDBJ databases">
        <title>Genomes of endolithic fungi from Antarctica.</title>
        <authorList>
            <person name="Coleine C."/>
            <person name="Masonjones S."/>
            <person name="Stajich J.E."/>
        </authorList>
    </citation>
    <scope>NUCLEOTIDE SEQUENCE [LARGE SCALE GENOMIC DNA]</scope>
    <source>
        <strain evidence="6 7">CCFEE 5184</strain>
    </source>
</reference>
<keyword evidence="7" id="KW-1185">Reference proteome</keyword>
<dbReference type="GO" id="GO:0005634">
    <property type="term" value="C:nucleus"/>
    <property type="evidence" value="ECO:0007669"/>
    <property type="project" value="UniProtKB-SubCell"/>
</dbReference>
<dbReference type="STRING" id="329884.A0A4U0WHZ3"/>
<keyword evidence="3" id="KW-0238">DNA-binding</keyword>
<dbReference type="AlphaFoldDB" id="A0A4U0WHZ3"/>
<gene>
    <name evidence="6" type="ORF">B0A55_11106</name>
</gene>
<keyword evidence="2" id="KW-0805">Transcription regulation</keyword>
<evidence type="ECO:0000256" key="3">
    <source>
        <dbReference type="ARBA" id="ARBA00023125"/>
    </source>
</evidence>
<dbReference type="CDD" id="cd12148">
    <property type="entry name" value="fungal_TF_MHR"/>
    <property type="match status" value="1"/>
</dbReference>
<sequence length="490" mass="54013">MSPLNKGSFSVRKPACRDVVSSGLLADLDARAWFDFFFNGCNRFVPIFDPNHDTYSSVRERSSILFDVLVTFGCRAAAGSLSNDYQRLHHIVRQHVSDLTLHDSEARLEGVQALLVIASYSESGAIICDIALRESLKLHLPEKVTALFSSLAVSSDANHAAELHDLIPVRVYYGLVLLDQILSLDGGKPASISLHSTSRRVRVLVAQPRRTPLDLRLFAQVELNELRASSYAAVIAGANSGEQSLQEAIDGGVLDLSMWQSEWEALIFDNLTAEDESAVFTVNLRIQHAWAILTLQLRALTASGVANIALMTESQRTIASAAKVAAERHLELLLTGAPDVPGSRASHNDSTCEKPYVARFRYAMEFVLAKNAFCVLIVLRLAILLGDPLPAILNRLQQARDFLDELSKVGMGANVSYTRILVQTIKKCHRAVEASMQAPGASQLSHDSDDGDFQSFVPHEFLFEWDFPGLNLCYIPLDWQDLFLDFGSTD</sequence>
<dbReference type="PANTHER" id="PTHR31845">
    <property type="entry name" value="FINGER DOMAIN PROTEIN, PUTATIVE-RELATED"/>
    <property type="match status" value="1"/>
</dbReference>
<evidence type="ECO:0000313" key="7">
    <source>
        <dbReference type="Proteomes" id="UP000309340"/>
    </source>
</evidence>
<dbReference type="InterPro" id="IPR051089">
    <property type="entry name" value="prtT"/>
</dbReference>
<dbReference type="EMBL" id="NAJQ01001054">
    <property type="protein sequence ID" value="TKA62602.1"/>
    <property type="molecule type" value="Genomic_DNA"/>
</dbReference>
<comment type="subcellular location">
    <subcellularLocation>
        <location evidence="1">Nucleus</location>
    </subcellularLocation>
</comment>
<evidence type="ECO:0000256" key="4">
    <source>
        <dbReference type="ARBA" id="ARBA00023163"/>
    </source>
</evidence>
<dbReference type="GO" id="GO:0000976">
    <property type="term" value="F:transcription cis-regulatory region binding"/>
    <property type="evidence" value="ECO:0007669"/>
    <property type="project" value="TreeGrafter"/>
</dbReference>
<evidence type="ECO:0000256" key="2">
    <source>
        <dbReference type="ARBA" id="ARBA00023015"/>
    </source>
</evidence>
<dbReference type="Proteomes" id="UP000309340">
    <property type="component" value="Unassembled WGS sequence"/>
</dbReference>
<evidence type="ECO:0000256" key="1">
    <source>
        <dbReference type="ARBA" id="ARBA00004123"/>
    </source>
</evidence>
<organism evidence="6 7">
    <name type="scientific">Friedmanniomyces simplex</name>
    <dbReference type="NCBI Taxonomy" id="329884"/>
    <lineage>
        <taxon>Eukaryota</taxon>
        <taxon>Fungi</taxon>
        <taxon>Dikarya</taxon>
        <taxon>Ascomycota</taxon>
        <taxon>Pezizomycotina</taxon>
        <taxon>Dothideomycetes</taxon>
        <taxon>Dothideomycetidae</taxon>
        <taxon>Mycosphaerellales</taxon>
        <taxon>Teratosphaeriaceae</taxon>
        <taxon>Friedmanniomyces</taxon>
    </lineage>
</organism>
<name>A0A4U0WHZ3_9PEZI</name>
<dbReference type="GO" id="GO:0000981">
    <property type="term" value="F:DNA-binding transcription factor activity, RNA polymerase II-specific"/>
    <property type="evidence" value="ECO:0007669"/>
    <property type="project" value="TreeGrafter"/>
</dbReference>